<dbReference type="Proteomes" id="UP000616769">
    <property type="component" value="Unassembled WGS sequence"/>
</dbReference>
<dbReference type="AlphaFoldDB" id="A0A131ZV92"/>
<protein>
    <submittedName>
        <fullName evidence="1">Uncharacterized protein</fullName>
    </submittedName>
</protein>
<sequence length="61" mass="7247">MIDYEDLNKGLRFRTGDAGRKYFNCQRRSIFVTVHNYEINGKNHSEYDVIFCEEKTIVALK</sequence>
<dbReference type="EMBL" id="JXLN01002751">
    <property type="protein sequence ID" value="KPM02742.1"/>
    <property type="molecule type" value="Genomic_DNA"/>
</dbReference>
<accession>A0A131ZV92</accession>
<proteinExistence type="predicted"/>
<organism evidence="1 2">
    <name type="scientific">Sarcoptes scabiei</name>
    <name type="common">Itch mite</name>
    <name type="synonym">Acarus scabiei</name>
    <dbReference type="NCBI Taxonomy" id="52283"/>
    <lineage>
        <taxon>Eukaryota</taxon>
        <taxon>Metazoa</taxon>
        <taxon>Ecdysozoa</taxon>
        <taxon>Arthropoda</taxon>
        <taxon>Chelicerata</taxon>
        <taxon>Arachnida</taxon>
        <taxon>Acari</taxon>
        <taxon>Acariformes</taxon>
        <taxon>Sarcoptiformes</taxon>
        <taxon>Astigmata</taxon>
        <taxon>Psoroptidia</taxon>
        <taxon>Sarcoptoidea</taxon>
        <taxon>Sarcoptidae</taxon>
        <taxon>Sarcoptinae</taxon>
        <taxon>Sarcoptes</taxon>
    </lineage>
</organism>
<reference evidence="1 2" key="1">
    <citation type="journal article" date="2015" name="Parasit. Vectors">
        <title>Draft genome of the scabies mite.</title>
        <authorList>
            <person name="Rider S.D.Jr."/>
            <person name="Morgan M.S."/>
            <person name="Arlian L.G."/>
        </authorList>
    </citation>
    <scope>NUCLEOTIDE SEQUENCE [LARGE SCALE GENOMIC DNA]</scope>
    <source>
        <strain evidence="1">Arlian Lab</strain>
    </source>
</reference>
<dbReference type="VEuPathDB" id="VectorBase:SSCA003515"/>
<evidence type="ECO:0000313" key="2">
    <source>
        <dbReference type="Proteomes" id="UP000616769"/>
    </source>
</evidence>
<gene>
    <name evidence="1" type="ORF">QR98_0011610</name>
</gene>
<name>A0A131ZV92_SARSC</name>
<evidence type="ECO:0000313" key="1">
    <source>
        <dbReference type="EMBL" id="KPM02742.1"/>
    </source>
</evidence>
<comment type="caution">
    <text evidence="1">The sequence shown here is derived from an EMBL/GenBank/DDBJ whole genome shotgun (WGS) entry which is preliminary data.</text>
</comment>